<sequence length="50" mass="6033">MSEKDLEAKLIEKVTNDPMLLRKLCDRVDELMKEDLRNQRDRTCNSRRLL</sequence>
<evidence type="ECO:0000313" key="2">
    <source>
        <dbReference type="Proteomes" id="UP001301728"/>
    </source>
</evidence>
<name>A0ABU5TZV2_9CYAN</name>
<dbReference type="EMBL" id="JAYGHT010000072">
    <property type="protein sequence ID" value="MEA5519948.1"/>
    <property type="molecule type" value="Genomic_DNA"/>
</dbReference>
<protein>
    <submittedName>
        <fullName evidence="1">Uncharacterized protein</fullName>
    </submittedName>
</protein>
<proteinExistence type="predicted"/>
<evidence type="ECO:0000313" key="1">
    <source>
        <dbReference type="EMBL" id="MEA5519948.1"/>
    </source>
</evidence>
<dbReference type="RefSeq" id="WP_323273117.1">
    <property type="nucleotide sequence ID" value="NZ_JAYGHT010000072.1"/>
</dbReference>
<dbReference type="Proteomes" id="UP001301728">
    <property type="component" value="Unassembled WGS sequence"/>
</dbReference>
<reference evidence="1 2" key="1">
    <citation type="submission" date="2023-12" db="EMBL/GenBank/DDBJ databases">
        <title>Baltic Sea Cyanobacteria.</title>
        <authorList>
            <person name="Delbaje E."/>
            <person name="Fewer D.P."/>
            <person name="Shishido T.K."/>
        </authorList>
    </citation>
    <scope>NUCLEOTIDE SEQUENCE [LARGE SCALE GENOMIC DNA]</scope>
    <source>
        <strain evidence="1 2">CCNP 1315</strain>
    </source>
</reference>
<gene>
    <name evidence="1" type="ORF">VB854_13450</name>
</gene>
<accession>A0ABU5TZV2</accession>
<keyword evidence="2" id="KW-1185">Reference proteome</keyword>
<organism evidence="1 2">
    <name type="scientific">Limnoraphis robusta CCNP1315</name>
    <dbReference type="NCBI Taxonomy" id="3110306"/>
    <lineage>
        <taxon>Bacteria</taxon>
        <taxon>Bacillati</taxon>
        <taxon>Cyanobacteriota</taxon>
        <taxon>Cyanophyceae</taxon>
        <taxon>Oscillatoriophycideae</taxon>
        <taxon>Oscillatoriales</taxon>
        <taxon>Sirenicapillariaceae</taxon>
        <taxon>Limnoraphis</taxon>
    </lineage>
</organism>
<comment type="caution">
    <text evidence="1">The sequence shown here is derived from an EMBL/GenBank/DDBJ whole genome shotgun (WGS) entry which is preliminary data.</text>
</comment>